<keyword evidence="1" id="KW-0812">Transmembrane</keyword>
<accession>A0A8J4DP08</accession>
<protein>
    <submittedName>
        <fullName evidence="2">ABC transporter permease</fullName>
    </submittedName>
</protein>
<feature type="transmembrane region" description="Helical" evidence="1">
    <location>
        <begin position="142"/>
        <end position="168"/>
    </location>
</feature>
<reference evidence="2" key="1">
    <citation type="submission" date="2021-01" db="EMBL/GenBank/DDBJ databases">
        <title>Whole genome shotgun sequence of Virgisporangium aliadipatigenens NBRC 105644.</title>
        <authorList>
            <person name="Komaki H."/>
            <person name="Tamura T."/>
        </authorList>
    </citation>
    <scope>NUCLEOTIDE SEQUENCE</scope>
    <source>
        <strain evidence="2">NBRC 105644</strain>
    </source>
</reference>
<dbReference type="PANTHER" id="PTHR43471">
    <property type="entry name" value="ABC TRANSPORTER PERMEASE"/>
    <property type="match status" value="1"/>
</dbReference>
<dbReference type="GO" id="GO:0005886">
    <property type="term" value="C:plasma membrane"/>
    <property type="evidence" value="ECO:0007669"/>
    <property type="project" value="UniProtKB-SubCell"/>
</dbReference>
<keyword evidence="3" id="KW-1185">Reference proteome</keyword>
<dbReference type="Proteomes" id="UP000619260">
    <property type="component" value="Unassembled WGS sequence"/>
</dbReference>
<sequence>MSWYGVRLVVAHEFRVRLRTGRWQWLFAAWAALVGCVAFSAYLAYQPSTDCANCADRVGPGMFGLLMFFVLTLVLLISPALTAQSINGDRERGTLALLQVTTLSATDIALGKLFAGWLVGLAALGVTLPAVAWTVVEGVGALRAVTVVLVVGLLIGVVCAVSLGLSAALARGTTSTMMSYLTVFALLVGTPLVFALSVVMISGRDGASREDLVWGTLAPNPFVIIADAAPQPVVRRGSDDDMLHQLSTSVRELRRPPGARDFDRRVIDPPVWPYGLGFDLLLGAGGLALARHRLRTPARTVPSGVRVA</sequence>
<gene>
    <name evidence="2" type="ORF">Val02_19100</name>
</gene>
<dbReference type="EMBL" id="BOPF01000006">
    <property type="protein sequence ID" value="GIJ45024.1"/>
    <property type="molecule type" value="Genomic_DNA"/>
</dbReference>
<evidence type="ECO:0000256" key="1">
    <source>
        <dbReference type="SAM" id="Phobius"/>
    </source>
</evidence>
<dbReference type="Pfam" id="PF12679">
    <property type="entry name" value="ABC2_membrane_2"/>
    <property type="match status" value="1"/>
</dbReference>
<feature type="transmembrane region" description="Helical" evidence="1">
    <location>
        <begin position="113"/>
        <end position="136"/>
    </location>
</feature>
<feature type="transmembrane region" description="Helical" evidence="1">
    <location>
        <begin position="180"/>
        <end position="201"/>
    </location>
</feature>
<feature type="transmembrane region" description="Helical" evidence="1">
    <location>
        <begin position="271"/>
        <end position="290"/>
    </location>
</feature>
<evidence type="ECO:0000313" key="3">
    <source>
        <dbReference type="Proteomes" id="UP000619260"/>
    </source>
</evidence>
<keyword evidence="1" id="KW-1133">Transmembrane helix</keyword>
<name>A0A8J4DP08_9ACTN</name>
<dbReference type="GO" id="GO:0140359">
    <property type="term" value="F:ABC-type transporter activity"/>
    <property type="evidence" value="ECO:0007669"/>
    <property type="project" value="InterPro"/>
</dbReference>
<dbReference type="AlphaFoldDB" id="A0A8J4DP08"/>
<comment type="caution">
    <text evidence="2">The sequence shown here is derived from an EMBL/GenBank/DDBJ whole genome shotgun (WGS) entry which is preliminary data.</text>
</comment>
<organism evidence="2 3">
    <name type="scientific">Virgisporangium aliadipatigenens</name>
    <dbReference type="NCBI Taxonomy" id="741659"/>
    <lineage>
        <taxon>Bacteria</taxon>
        <taxon>Bacillati</taxon>
        <taxon>Actinomycetota</taxon>
        <taxon>Actinomycetes</taxon>
        <taxon>Micromonosporales</taxon>
        <taxon>Micromonosporaceae</taxon>
        <taxon>Virgisporangium</taxon>
    </lineage>
</organism>
<evidence type="ECO:0000313" key="2">
    <source>
        <dbReference type="EMBL" id="GIJ45024.1"/>
    </source>
</evidence>
<feature type="transmembrane region" description="Helical" evidence="1">
    <location>
        <begin position="65"/>
        <end position="83"/>
    </location>
</feature>
<keyword evidence="1" id="KW-0472">Membrane</keyword>
<feature type="transmembrane region" description="Helical" evidence="1">
    <location>
        <begin position="25"/>
        <end position="45"/>
    </location>
</feature>
<proteinExistence type="predicted"/>
<dbReference type="RefSeq" id="WP_203898585.1">
    <property type="nucleotide sequence ID" value="NZ_BOPF01000006.1"/>
</dbReference>